<dbReference type="Proteomes" id="UP000281406">
    <property type="component" value="Unassembled WGS sequence"/>
</dbReference>
<accession>A0A3N0YPW3</accession>
<keyword evidence="3" id="KW-1185">Reference proteome</keyword>
<evidence type="ECO:0000313" key="2">
    <source>
        <dbReference type="EMBL" id="ROL48237.1"/>
    </source>
</evidence>
<comment type="caution">
    <text evidence="2">The sequence shown here is derived from an EMBL/GenBank/DDBJ whole genome shotgun (WGS) entry which is preliminary data.</text>
</comment>
<dbReference type="AlphaFoldDB" id="A0A3N0YPW3"/>
<feature type="region of interest" description="Disordered" evidence="1">
    <location>
        <begin position="109"/>
        <end position="129"/>
    </location>
</feature>
<gene>
    <name evidence="2" type="ORF">DPX16_5631</name>
</gene>
<organism evidence="2 3">
    <name type="scientific">Anabarilius grahami</name>
    <name type="common">Kanglang fish</name>
    <name type="synonym">Barilius grahami</name>
    <dbReference type="NCBI Taxonomy" id="495550"/>
    <lineage>
        <taxon>Eukaryota</taxon>
        <taxon>Metazoa</taxon>
        <taxon>Chordata</taxon>
        <taxon>Craniata</taxon>
        <taxon>Vertebrata</taxon>
        <taxon>Euteleostomi</taxon>
        <taxon>Actinopterygii</taxon>
        <taxon>Neopterygii</taxon>
        <taxon>Teleostei</taxon>
        <taxon>Ostariophysi</taxon>
        <taxon>Cypriniformes</taxon>
        <taxon>Xenocyprididae</taxon>
        <taxon>Xenocypridinae</taxon>
        <taxon>Xenocypridinae incertae sedis</taxon>
        <taxon>Anabarilius</taxon>
    </lineage>
</organism>
<name>A0A3N0YPW3_ANAGA</name>
<protein>
    <submittedName>
        <fullName evidence="2">Uncharacterized protein</fullName>
    </submittedName>
</protein>
<evidence type="ECO:0000256" key="1">
    <source>
        <dbReference type="SAM" id="MobiDB-lite"/>
    </source>
</evidence>
<reference evidence="2 3" key="1">
    <citation type="submission" date="2018-10" db="EMBL/GenBank/DDBJ databases">
        <title>Genome assembly for a Yunnan-Guizhou Plateau 3E fish, Anabarilius grahami (Regan), and its evolutionary and genetic applications.</title>
        <authorList>
            <person name="Jiang W."/>
        </authorList>
    </citation>
    <scope>NUCLEOTIDE SEQUENCE [LARGE SCALE GENOMIC DNA]</scope>
    <source>
        <strain evidence="2">AG-KIZ</strain>
        <tissue evidence="2">Muscle</tissue>
    </source>
</reference>
<evidence type="ECO:0000313" key="3">
    <source>
        <dbReference type="Proteomes" id="UP000281406"/>
    </source>
</evidence>
<proteinExistence type="predicted"/>
<dbReference type="EMBL" id="RJVU01031169">
    <property type="protein sequence ID" value="ROL48237.1"/>
    <property type="molecule type" value="Genomic_DNA"/>
</dbReference>
<sequence length="201" mass="21970">MDHSASALNNSSFHPLKHLCVGVVALHAIRARDQTLQPSALMMGRYKTDPRAGSAPLVLLQPDACLLHGSLCFCSGNQGGKPGHRVFRAEESTFSSSVFMSKEDSTASRRPVLVGNPAGPRRDPLKGYRRRGRAGPVEAIAAGDVESKLSVVFAKASIAQTYSMFCEDTFDYQQVFCTSQPFLVEIRPLRQEDAVVSFRRV</sequence>